<keyword evidence="7" id="KW-1185">Reference proteome</keyword>
<evidence type="ECO:0000256" key="3">
    <source>
        <dbReference type="ARBA" id="ARBA00022490"/>
    </source>
</evidence>
<sequence length="305" mass="34658">MELHQLLVVIDPTSGDSQPSLERAAWLAKRSNSAIELLLCEYNSALDGGYFFDGPAQKKARDSLLQNRTKWLEKLAQPLRDNGITVTTEARWGKPLHTMILQRISELKPDMVLRDATTHNLLQRLFFNNTSWQLIRQCPVPLWLVREGEWKGERICAAVDPVHSADTEALLDHKLVKSTLYLAQTLDMQADYMHSYAPLPRTMVFDSELVAAYDQYAERSAKQHRDAFEKLMVNYPVEKANRHLLEGFPEEVIPSFVEERGVDLLVMGAISRSNLENALIGNTAERVLEAVQTDLLVIKPTRPQP</sequence>
<dbReference type="RefSeq" id="WP_269817076.1">
    <property type="nucleotide sequence ID" value="NZ_CP114976.1"/>
</dbReference>
<feature type="domain" description="UspA" evidence="5">
    <location>
        <begin position="154"/>
        <end position="299"/>
    </location>
</feature>
<dbReference type="KEGG" id="dce:O6P33_06970"/>
<evidence type="ECO:0000256" key="4">
    <source>
        <dbReference type="ARBA" id="ARBA00037131"/>
    </source>
</evidence>
<accession>A0AAE9VL97</accession>
<comment type="function">
    <text evidence="4">Required for resistance to DNA-damaging agents.</text>
</comment>
<evidence type="ECO:0000313" key="6">
    <source>
        <dbReference type="EMBL" id="WBE24135.1"/>
    </source>
</evidence>
<dbReference type="Pfam" id="PF00582">
    <property type="entry name" value="Usp"/>
    <property type="match status" value="2"/>
</dbReference>
<evidence type="ECO:0000256" key="1">
    <source>
        <dbReference type="ARBA" id="ARBA00004496"/>
    </source>
</evidence>
<reference evidence="6 7" key="1">
    <citation type="submission" date="2022-12" db="EMBL/GenBank/DDBJ databases">
        <title>Coexistence and Characterization of a Novel Tigecycline Resistance gene tet(X) variant and blaNDM-1 in a Pseudomonas caeni Isolate of Chicken Origin.</title>
        <authorList>
            <person name="Lu X."/>
            <person name="Zhang L."/>
            <person name="Li R."/>
            <person name="Wang Z."/>
        </authorList>
    </citation>
    <scope>NUCLEOTIDE SEQUENCE [LARGE SCALE GENOMIC DNA]</scope>
    <source>
        <strain evidence="6 7">CE14</strain>
    </source>
</reference>
<dbReference type="PANTHER" id="PTHR47892:SF1">
    <property type="entry name" value="UNIVERSAL STRESS PROTEIN E"/>
    <property type="match status" value="1"/>
</dbReference>
<comment type="subcellular location">
    <subcellularLocation>
        <location evidence="1">Cytoplasm</location>
    </subcellularLocation>
</comment>
<dbReference type="Gene3D" id="3.40.50.12370">
    <property type="match status" value="1"/>
</dbReference>
<evidence type="ECO:0000256" key="2">
    <source>
        <dbReference type="ARBA" id="ARBA00008791"/>
    </source>
</evidence>
<dbReference type="PRINTS" id="PR01438">
    <property type="entry name" value="UNVRSLSTRESS"/>
</dbReference>
<proteinExistence type="inferred from homology"/>
<dbReference type="Proteomes" id="UP001212189">
    <property type="component" value="Chromosome"/>
</dbReference>
<protein>
    <submittedName>
        <fullName evidence="6">Universal stress protein</fullName>
    </submittedName>
</protein>
<feature type="domain" description="UspA" evidence="5">
    <location>
        <begin position="5"/>
        <end position="146"/>
    </location>
</feature>
<comment type="similarity">
    <text evidence="2">Belongs to the universal stress protein A family.</text>
</comment>
<organism evidence="6 7">
    <name type="scientific">Denitrificimonas caeni</name>
    <dbReference type="NCBI Taxonomy" id="521720"/>
    <lineage>
        <taxon>Bacteria</taxon>
        <taxon>Pseudomonadati</taxon>
        <taxon>Pseudomonadota</taxon>
        <taxon>Gammaproteobacteria</taxon>
        <taxon>Pseudomonadales</taxon>
        <taxon>Pseudomonadaceae</taxon>
        <taxon>Denitrificimonas</taxon>
    </lineage>
</organism>
<dbReference type="InterPro" id="IPR006016">
    <property type="entry name" value="UspA"/>
</dbReference>
<dbReference type="SUPFAM" id="SSF52402">
    <property type="entry name" value="Adenine nucleotide alpha hydrolases-like"/>
    <property type="match status" value="2"/>
</dbReference>
<dbReference type="InterPro" id="IPR006015">
    <property type="entry name" value="Universal_stress_UspA"/>
</dbReference>
<dbReference type="PANTHER" id="PTHR47892">
    <property type="entry name" value="UNIVERSAL STRESS PROTEIN E"/>
    <property type="match status" value="1"/>
</dbReference>
<dbReference type="GO" id="GO:0005737">
    <property type="term" value="C:cytoplasm"/>
    <property type="evidence" value="ECO:0007669"/>
    <property type="project" value="UniProtKB-SubCell"/>
</dbReference>
<evidence type="ECO:0000259" key="5">
    <source>
        <dbReference type="Pfam" id="PF00582"/>
    </source>
</evidence>
<evidence type="ECO:0000313" key="7">
    <source>
        <dbReference type="Proteomes" id="UP001212189"/>
    </source>
</evidence>
<name>A0AAE9VL97_9GAMM</name>
<dbReference type="AlphaFoldDB" id="A0AAE9VL97"/>
<dbReference type="EMBL" id="CP114976">
    <property type="protein sequence ID" value="WBE24135.1"/>
    <property type="molecule type" value="Genomic_DNA"/>
</dbReference>
<keyword evidence="3" id="KW-0963">Cytoplasm</keyword>
<gene>
    <name evidence="6" type="ORF">O6P33_06970</name>
</gene>